<dbReference type="Pfam" id="PF06772">
    <property type="entry name" value="LtrA"/>
    <property type="match status" value="1"/>
</dbReference>
<evidence type="ECO:0000256" key="1">
    <source>
        <dbReference type="SAM" id="Phobius"/>
    </source>
</evidence>
<feature type="transmembrane region" description="Helical" evidence="1">
    <location>
        <begin position="343"/>
        <end position="363"/>
    </location>
</feature>
<dbReference type="PANTHER" id="PTHR36840:SF1">
    <property type="entry name" value="BLL5714 PROTEIN"/>
    <property type="match status" value="1"/>
</dbReference>
<dbReference type="Proteomes" id="UP000535890">
    <property type="component" value="Unassembled WGS sequence"/>
</dbReference>
<feature type="transmembrane region" description="Helical" evidence="1">
    <location>
        <begin position="118"/>
        <end position="135"/>
    </location>
</feature>
<comment type="caution">
    <text evidence="2">The sequence shown here is derived from an EMBL/GenBank/DDBJ whole genome shotgun (WGS) entry which is preliminary data.</text>
</comment>
<organism evidence="2 3">
    <name type="scientific">Actinomycetospora corticicola</name>
    <dbReference type="NCBI Taxonomy" id="663602"/>
    <lineage>
        <taxon>Bacteria</taxon>
        <taxon>Bacillati</taxon>
        <taxon>Actinomycetota</taxon>
        <taxon>Actinomycetes</taxon>
        <taxon>Pseudonocardiales</taxon>
        <taxon>Pseudonocardiaceae</taxon>
        <taxon>Actinomycetospora</taxon>
    </lineage>
</organism>
<feature type="transmembrane region" description="Helical" evidence="1">
    <location>
        <begin position="274"/>
        <end position="299"/>
    </location>
</feature>
<evidence type="ECO:0000313" key="2">
    <source>
        <dbReference type="EMBL" id="NYD38545.1"/>
    </source>
</evidence>
<feature type="transmembrane region" description="Helical" evidence="1">
    <location>
        <begin position="147"/>
        <end position="166"/>
    </location>
</feature>
<dbReference type="InterPro" id="IPR010640">
    <property type="entry name" value="Low_temperature_requirement_A"/>
</dbReference>
<protein>
    <submittedName>
        <fullName evidence="2">Low temperature requirement protein LtrA</fullName>
    </submittedName>
</protein>
<name>A0A7Y9J7M1_9PSEU</name>
<keyword evidence="3" id="KW-1185">Reference proteome</keyword>
<feature type="transmembrane region" description="Helical" evidence="1">
    <location>
        <begin position="311"/>
        <end position="331"/>
    </location>
</feature>
<dbReference type="EMBL" id="JACCBN010000001">
    <property type="protein sequence ID" value="NYD38545.1"/>
    <property type="molecule type" value="Genomic_DNA"/>
</dbReference>
<keyword evidence="1" id="KW-1133">Transmembrane helix</keyword>
<feature type="transmembrane region" description="Helical" evidence="1">
    <location>
        <begin position="59"/>
        <end position="80"/>
    </location>
</feature>
<feature type="transmembrane region" description="Helical" evidence="1">
    <location>
        <begin position="237"/>
        <end position="262"/>
    </location>
</feature>
<reference evidence="2 3" key="1">
    <citation type="submission" date="2020-07" db="EMBL/GenBank/DDBJ databases">
        <title>Sequencing the genomes of 1000 actinobacteria strains.</title>
        <authorList>
            <person name="Klenk H.-P."/>
        </authorList>
    </citation>
    <scope>NUCLEOTIDE SEQUENCE [LARGE SCALE GENOMIC DNA]</scope>
    <source>
        <strain evidence="2 3">DSM 45772</strain>
    </source>
</reference>
<accession>A0A7Y9J7M1</accession>
<feature type="transmembrane region" description="Helical" evidence="1">
    <location>
        <begin position="92"/>
        <end position="112"/>
    </location>
</feature>
<feature type="transmembrane region" description="Helical" evidence="1">
    <location>
        <begin position="211"/>
        <end position="231"/>
    </location>
</feature>
<keyword evidence="1" id="KW-0812">Transmembrane</keyword>
<evidence type="ECO:0000313" key="3">
    <source>
        <dbReference type="Proteomes" id="UP000535890"/>
    </source>
</evidence>
<keyword evidence="1" id="KW-0472">Membrane</keyword>
<proteinExistence type="predicted"/>
<feature type="transmembrane region" description="Helical" evidence="1">
    <location>
        <begin position="369"/>
        <end position="387"/>
    </location>
</feature>
<feature type="transmembrane region" description="Helical" evidence="1">
    <location>
        <begin position="29"/>
        <end position="47"/>
    </location>
</feature>
<dbReference type="AlphaFoldDB" id="A0A7Y9J7M1"/>
<dbReference type="RefSeq" id="WP_343054317.1">
    <property type="nucleotide sequence ID" value="NZ_BAABHP010000027.1"/>
</dbReference>
<sequence length="402" mass="42357">MTSPRTEWRRPMVARDPQESHRAASPLELLFDLAFVVAIARAAAELHHAIAEDHVGAGLASYLLVFFAIWWSWINFTWFASAYDCDDAPYRALALLKMAGVLVLAVGVPDVFRGELGTVILGYTIMRVAMVALWLRAAAGDPSRRRVCRTYAAGLVVLQVLWVLLVLVPSPWIYVGAVVLIVAEVSLPPLAESRGPATPWHPEHIAERYGLLTLIVLGEVILGITNAFAGALNEAGFSIGLLVLGLGGLFVVVGLWWIYFLAGDDEGLTSLRVALTWGYGHYLVFGAVAAVGGGIEAAVDVEEHIAHVSPVTAAFAVAVPIAVVLVTLTLLRRLTWASGSLVPGLAVGGAVGVLVCAGLAGLVGDGVSILLMGLVLLAVLVAFLLTARRRAGSSGTSAVAHG</sequence>
<gene>
    <name evidence="2" type="ORF">BJ983_004647</name>
</gene>
<dbReference type="PANTHER" id="PTHR36840">
    <property type="entry name" value="BLL5714 PROTEIN"/>
    <property type="match status" value="1"/>
</dbReference>